<sequence length="536" mass="56849">MSAEQAFDYVIAGGGTAGCVLANRLSADPACRVLLLEAGGADSHYLIHMPVGFAKMTAGPYTWGYRSVPQRHGNGREILLPQARVLGGGGSINALVFTRGAPSDFDRWEAEHGCTGWSFKDVQPYFLKCEDNDRLSKPWHGVGGPLGVSDLVNPHPLTKAFVRAGQEFGLPYSGDFNGAAQEGVGVYQTTTRGGRRCSAAVAYLRPARKRPNLTVKTGCTVLRLLVANGSAGGVEYVQNGGAPQKARAEAETVVCAGAIGTPRLLMLSGLGPADELKKLGIEVAADLPGVGENLHDHCDIDIVYELRHSNSLDRYNKKHWALWAGLQYVLFNSGPVTSNVAEGAAFSFHRDRPRGPAADFQFHFLPGAGAEAGVPPVPSGYGCTLNTYQVQPRSRGTVKLRSADPKEPPLIDPNYLAEAADVEASVEALQQAVAIMGQPSLAAHVKQPHHPPKAPATAAECEAYIRANGRTSYHHCGTCRMGGSDDAPLDPQLRVRGVGRLRVADSSAMPQIISSNTNATTFMIAEKAADLIAAAS</sequence>
<evidence type="ECO:0000256" key="1">
    <source>
        <dbReference type="ARBA" id="ARBA00001974"/>
    </source>
</evidence>
<dbReference type="AlphaFoldDB" id="A0A930UBF7"/>
<evidence type="ECO:0000256" key="3">
    <source>
        <dbReference type="ARBA" id="ARBA00022630"/>
    </source>
</evidence>
<dbReference type="Gene3D" id="3.30.560.10">
    <property type="entry name" value="Glucose Oxidase, domain 3"/>
    <property type="match status" value="1"/>
</dbReference>
<dbReference type="SUPFAM" id="SSF54373">
    <property type="entry name" value="FAD-linked reductases, C-terminal domain"/>
    <property type="match status" value="1"/>
</dbReference>
<evidence type="ECO:0000256" key="2">
    <source>
        <dbReference type="ARBA" id="ARBA00010790"/>
    </source>
</evidence>
<protein>
    <submittedName>
        <fullName evidence="9">GMC family oxidoreductase N-terminal domain-containing protein</fullName>
    </submittedName>
</protein>
<dbReference type="Gene3D" id="3.50.50.60">
    <property type="entry name" value="FAD/NAD(P)-binding domain"/>
    <property type="match status" value="1"/>
</dbReference>
<organism evidence="9 10">
    <name type="scientific">Candidatus Amphirhobacter heronislandensis</name>
    <dbReference type="NCBI Taxonomy" id="1732024"/>
    <lineage>
        <taxon>Bacteria</taxon>
        <taxon>Pseudomonadati</taxon>
        <taxon>Pseudomonadota</taxon>
        <taxon>Gammaproteobacteria</taxon>
        <taxon>Candidatus Tethybacterales</taxon>
        <taxon>Candidatus Tethybacteraceae</taxon>
        <taxon>Candidatus Amphirhobacter</taxon>
    </lineage>
</organism>
<dbReference type="EMBL" id="JADHEI010000028">
    <property type="protein sequence ID" value="MBF2734835.1"/>
    <property type="molecule type" value="Genomic_DNA"/>
</dbReference>
<evidence type="ECO:0000313" key="9">
    <source>
        <dbReference type="EMBL" id="MBF2734835.1"/>
    </source>
</evidence>
<dbReference type="PROSITE" id="PS00623">
    <property type="entry name" value="GMC_OXRED_1"/>
    <property type="match status" value="1"/>
</dbReference>
<keyword evidence="4 5" id="KW-0274">FAD</keyword>
<evidence type="ECO:0000256" key="4">
    <source>
        <dbReference type="ARBA" id="ARBA00022827"/>
    </source>
</evidence>
<reference evidence="9" key="1">
    <citation type="submission" date="2020-10" db="EMBL/GenBank/DDBJ databases">
        <title>An improved Amphimedon queenslandica hologenome assembly reveals how three proteobacterial symbionts can extend the metabolic phenotypic of their marine sponge host.</title>
        <authorList>
            <person name="Degnan B."/>
            <person name="Degnan S."/>
            <person name="Xiang X."/>
        </authorList>
    </citation>
    <scope>NUCLEOTIDE SEQUENCE</scope>
    <source>
        <strain evidence="9">AqS2</strain>
    </source>
</reference>
<accession>A0A930UBF7</accession>
<evidence type="ECO:0000259" key="8">
    <source>
        <dbReference type="PROSITE" id="PS00624"/>
    </source>
</evidence>
<proteinExistence type="inferred from homology"/>
<feature type="binding site" evidence="5">
    <location>
        <position position="221"/>
    </location>
    <ligand>
        <name>FAD</name>
        <dbReference type="ChEBI" id="CHEBI:57692"/>
    </ligand>
</feature>
<comment type="cofactor">
    <cofactor evidence="1 5">
        <name>FAD</name>
        <dbReference type="ChEBI" id="CHEBI:57692"/>
    </cofactor>
</comment>
<comment type="caution">
    <text evidence="9">The sequence shown here is derived from an EMBL/GenBank/DDBJ whole genome shotgun (WGS) entry which is preliminary data.</text>
</comment>
<name>A0A930UBF7_9GAMM</name>
<dbReference type="Proteomes" id="UP000604381">
    <property type="component" value="Unassembled WGS sequence"/>
</dbReference>
<comment type="similarity">
    <text evidence="2 6">Belongs to the GMC oxidoreductase family.</text>
</comment>
<dbReference type="PANTHER" id="PTHR11552:SF147">
    <property type="entry name" value="CHOLINE DEHYDROGENASE, MITOCHONDRIAL"/>
    <property type="match status" value="1"/>
</dbReference>
<dbReference type="InterPro" id="IPR000172">
    <property type="entry name" value="GMC_OxRdtase_N"/>
</dbReference>
<dbReference type="InterPro" id="IPR036188">
    <property type="entry name" value="FAD/NAD-bd_sf"/>
</dbReference>
<dbReference type="InterPro" id="IPR007867">
    <property type="entry name" value="GMC_OxRtase_C"/>
</dbReference>
<dbReference type="GO" id="GO:0016614">
    <property type="term" value="F:oxidoreductase activity, acting on CH-OH group of donors"/>
    <property type="evidence" value="ECO:0007669"/>
    <property type="project" value="InterPro"/>
</dbReference>
<evidence type="ECO:0000313" key="10">
    <source>
        <dbReference type="Proteomes" id="UP000604381"/>
    </source>
</evidence>
<evidence type="ECO:0000256" key="5">
    <source>
        <dbReference type="PIRSR" id="PIRSR000137-2"/>
    </source>
</evidence>
<dbReference type="InterPro" id="IPR012132">
    <property type="entry name" value="GMC_OxRdtase"/>
</dbReference>
<dbReference type="Pfam" id="PF00732">
    <property type="entry name" value="GMC_oxred_N"/>
    <property type="match status" value="1"/>
</dbReference>
<feature type="domain" description="Glucose-methanol-choline oxidoreductase N-terminal" evidence="8">
    <location>
        <begin position="257"/>
        <end position="271"/>
    </location>
</feature>
<feature type="binding site" evidence="5">
    <location>
        <position position="85"/>
    </location>
    <ligand>
        <name>FAD</name>
        <dbReference type="ChEBI" id="CHEBI:57692"/>
    </ligand>
</feature>
<dbReference type="GO" id="GO:0050660">
    <property type="term" value="F:flavin adenine dinucleotide binding"/>
    <property type="evidence" value="ECO:0007669"/>
    <property type="project" value="InterPro"/>
</dbReference>
<dbReference type="PANTHER" id="PTHR11552">
    <property type="entry name" value="GLUCOSE-METHANOL-CHOLINE GMC OXIDOREDUCTASE"/>
    <property type="match status" value="1"/>
</dbReference>
<feature type="domain" description="Glucose-methanol-choline oxidoreductase N-terminal" evidence="7">
    <location>
        <begin position="83"/>
        <end position="106"/>
    </location>
</feature>
<dbReference type="SUPFAM" id="SSF51905">
    <property type="entry name" value="FAD/NAD(P)-binding domain"/>
    <property type="match status" value="1"/>
</dbReference>
<keyword evidence="10" id="KW-1185">Reference proteome</keyword>
<dbReference type="Pfam" id="PF05199">
    <property type="entry name" value="GMC_oxred_C"/>
    <property type="match status" value="1"/>
</dbReference>
<dbReference type="PIRSF" id="PIRSF000137">
    <property type="entry name" value="Alcohol_oxidase"/>
    <property type="match status" value="1"/>
</dbReference>
<feature type="binding site" evidence="5">
    <location>
        <begin position="93"/>
        <end position="96"/>
    </location>
    <ligand>
        <name>FAD</name>
        <dbReference type="ChEBI" id="CHEBI:57692"/>
    </ligand>
</feature>
<dbReference type="PROSITE" id="PS00624">
    <property type="entry name" value="GMC_OXRED_2"/>
    <property type="match status" value="1"/>
</dbReference>
<evidence type="ECO:0000256" key="6">
    <source>
        <dbReference type="RuleBase" id="RU003968"/>
    </source>
</evidence>
<keyword evidence="3 6" id="KW-0285">Flavoprotein</keyword>
<evidence type="ECO:0000259" key="7">
    <source>
        <dbReference type="PROSITE" id="PS00623"/>
    </source>
</evidence>
<gene>
    <name evidence="9" type="ORF">ISN26_01905</name>
</gene>